<dbReference type="GO" id="GO:0004803">
    <property type="term" value="F:transposase activity"/>
    <property type="evidence" value="ECO:0007669"/>
    <property type="project" value="InterPro"/>
</dbReference>
<proteinExistence type="predicted"/>
<dbReference type="OrthoDB" id="922297at2"/>
<reference evidence="2 3" key="1">
    <citation type="submission" date="2018-07" db="EMBL/GenBank/DDBJ databases">
        <title>Genome analysis of Runella aurantiaca.</title>
        <authorList>
            <person name="Yang X."/>
        </authorList>
    </citation>
    <scope>NUCLEOTIDE SEQUENCE [LARGE SCALE GENOMIC DNA]</scope>
    <source>
        <strain evidence="2 3">YX9</strain>
    </source>
</reference>
<dbReference type="Proteomes" id="UP000253141">
    <property type="component" value="Unassembled WGS sequence"/>
</dbReference>
<evidence type="ECO:0000313" key="2">
    <source>
        <dbReference type="EMBL" id="RDB02781.1"/>
    </source>
</evidence>
<gene>
    <name evidence="2" type="ORF">DVG78_27090</name>
</gene>
<evidence type="ECO:0000259" key="1">
    <source>
        <dbReference type="Pfam" id="PF01526"/>
    </source>
</evidence>
<protein>
    <recommendedName>
        <fullName evidence="1">Tn3 transposase DDE domain-containing protein</fullName>
    </recommendedName>
</protein>
<dbReference type="InterPro" id="IPR002513">
    <property type="entry name" value="Tn3_Tnp_DDE_dom"/>
</dbReference>
<sequence>MNAINYYNLLYLSERLRQCSTESELQELLRTILQSSTHSWHHINLRGEYDFTD</sequence>
<dbReference type="EMBL" id="QPIW01000036">
    <property type="protein sequence ID" value="RDB02781.1"/>
    <property type="molecule type" value="Genomic_DNA"/>
</dbReference>
<feature type="domain" description="Tn3 transposase DDE" evidence="1">
    <location>
        <begin position="2"/>
        <end position="49"/>
    </location>
</feature>
<accession>A0A369HZ19</accession>
<comment type="caution">
    <text evidence="2">The sequence shown here is derived from an EMBL/GenBank/DDBJ whole genome shotgun (WGS) entry which is preliminary data.</text>
</comment>
<dbReference type="RefSeq" id="WP_114464124.1">
    <property type="nucleotide sequence ID" value="NZ_QPIW01000036.1"/>
</dbReference>
<name>A0A369HZ19_9BACT</name>
<dbReference type="Pfam" id="PF01526">
    <property type="entry name" value="DDE_Tnp_Tn3"/>
    <property type="match status" value="1"/>
</dbReference>
<dbReference type="GO" id="GO:0006313">
    <property type="term" value="P:DNA transposition"/>
    <property type="evidence" value="ECO:0007669"/>
    <property type="project" value="InterPro"/>
</dbReference>
<evidence type="ECO:0000313" key="3">
    <source>
        <dbReference type="Proteomes" id="UP000253141"/>
    </source>
</evidence>
<keyword evidence="3" id="KW-1185">Reference proteome</keyword>
<organism evidence="2 3">
    <name type="scientific">Runella aurantiaca</name>
    <dbReference type="NCBI Taxonomy" id="2282308"/>
    <lineage>
        <taxon>Bacteria</taxon>
        <taxon>Pseudomonadati</taxon>
        <taxon>Bacteroidota</taxon>
        <taxon>Cytophagia</taxon>
        <taxon>Cytophagales</taxon>
        <taxon>Spirosomataceae</taxon>
        <taxon>Runella</taxon>
    </lineage>
</organism>
<dbReference type="AlphaFoldDB" id="A0A369HZ19"/>